<sequence length="442" mass="52850">MEHIHNIYDIELLRYPMKAAESHLKYLNCSSLLNCLQKAKEREPDEIDCIATFCIMKNLDENILEMLSIFSQIRKVLVEAKYRLSGNIVQKWQEKVKMIELNPGLINYLTNMSQEEVKKEKKEEILARDKKENSLETIQQQLQKLDIVTNKQNQVISKQEEPRNNNYKANILAYNMPGENEEQCIKMIEVTFDCKAEKKEAIDKIEKKSRDWFRMIPKESKKPKKKENNDNETKKVKKEKKYKKQQEDWKAKYDSEEEEEERRRLNIDNEDRNSKYITLWDLPKDINQQEIQYAYREREAEILWAISIDDKKLARITEARLKELLKEASEILLLNKLRNKAAKSVYIPYNRNGWQRAIAIVTFENEENKDKATMRPVRYNNWEEKVLGARRKREEKEFSEESEYKKSEAEESAREKIAKIGKRILKKTKKQSKKESKIKKKQ</sequence>
<gene>
    <name evidence="3" type="ORF">ALEPTO_LOCUS10548</name>
</gene>
<evidence type="ECO:0000256" key="1">
    <source>
        <dbReference type="SAM" id="Coils"/>
    </source>
</evidence>
<feature type="region of interest" description="Disordered" evidence="2">
    <location>
        <begin position="391"/>
        <end position="442"/>
    </location>
</feature>
<proteinExistence type="predicted"/>
<feature type="compositionally biased region" description="Basic and acidic residues" evidence="2">
    <location>
        <begin position="213"/>
        <end position="234"/>
    </location>
</feature>
<feature type="compositionally biased region" description="Basic and acidic residues" evidence="2">
    <location>
        <begin position="402"/>
        <end position="418"/>
    </location>
</feature>
<feature type="non-terminal residue" evidence="3">
    <location>
        <position position="442"/>
    </location>
</feature>
<dbReference type="CDD" id="cd00590">
    <property type="entry name" value="RRM_SF"/>
    <property type="match status" value="1"/>
</dbReference>
<accession>A0A9N9EA65</accession>
<evidence type="ECO:0000313" key="4">
    <source>
        <dbReference type="Proteomes" id="UP000789508"/>
    </source>
</evidence>
<comment type="caution">
    <text evidence="3">The sequence shown here is derived from an EMBL/GenBank/DDBJ whole genome shotgun (WGS) entry which is preliminary data.</text>
</comment>
<dbReference type="AlphaFoldDB" id="A0A9N9EA65"/>
<dbReference type="EMBL" id="CAJVPS010012165">
    <property type="protein sequence ID" value="CAG8669371.1"/>
    <property type="molecule type" value="Genomic_DNA"/>
</dbReference>
<organism evidence="3 4">
    <name type="scientific">Ambispora leptoticha</name>
    <dbReference type="NCBI Taxonomy" id="144679"/>
    <lineage>
        <taxon>Eukaryota</taxon>
        <taxon>Fungi</taxon>
        <taxon>Fungi incertae sedis</taxon>
        <taxon>Mucoromycota</taxon>
        <taxon>Glomeromycotina</taxon>
        <taxon>Glomeromycetes</taxon>
        <taxon>Archaeosporales</taxon>
        <taxon>Ambisporaceae</taxon>
        <taxon>Ambispora</taxon>
    </lineage>
</organism>
<feature type="compositionally biased region" description="Basic residues" evidence="2">
    <location>
        <begin position="419"/>
        <end position="442"/>
    </location>
</feature>
<protein>
    <submittedName>
        <fullName evidence="3">2119_t:CDS:1</fullName>
    </submittedName>
</protein>
<reference evidence="3" key="1">
    <citation type="submission" date="2021-06" db="EMBL/GenBank/DDBJ databases">
        <authorList>
            <person name="Kallberg Y."/>
            <person name="Tangrot J."/>
            <person name="Rosling A."/>
        </authorList>
    </citation>
    <scope>NUCLEOTIDE SEQUENCE</scope>
    <source>
        <strain evidence="3">FL130A</strain>
    </source>
</reference>
<name>A0A9N9EA65_9GLOM</name>
<dbReference type="Proteomes" id="UP000789508">
    <property type="component" value="Unassembled WGS sequence"/>
</dbReference>
<keyword evidence="4" id="KW-1185">Reference proteome</keyword>
<feature type="region of interest" description="Disordered" evidence="2">
    <location>
        <begin position="213"/>
        <end position="241"/>
    </location>
</feature>
<evidence type="ECO:0000256" key="2">
    <source>
        <dbReference type="SAM" id="MobiDB-lite"/>
    </source>
</evidence>
<feature type="coiled-coil region" evidence="1">
    <location>
        <begin position="112"/>
        <end position="148"/>
    </location>
</feature>
<evidence type="ECO:0000313" key="3">
    <source>
        <dbReference type="EMBL" id="CAG8669371.1"/>
    </source>
</evidence>
<keyword evidence="1" id="KW-0175">Coiled coil</keyword>